<name>A0A6J4VRI7_9BACT</name>
<feature type="region of interest" description="Disordered" evidence="10">
    <location>
        <begin position="1"/>
        <end position="46"/>
    </location>
</feature>
<feature type="transmembrane region" description="Helical" evidence="11">
    <location>
        <begin position="242"/>
        <end position="261"/>
    </location>
</feature>
<dbReference type="PIRSF" id="PIRSF006603">
    <property type="entry name" value="DinF"/>
    <property type="match status" value="1"/>
</dbReference>
<evidence type="ECO:0000256" key="10">
    <source>
        <dbReference type="SAM" id="MobiDB-lite"/>
    </source>
</evidence>
<dbReference type="PANTHER" id="PTHR43298">
    <property type="entry name" value="MULTIDRUG RESISTANCE PROTEIN NORM-RELATED"/>
    <property type="match status" value="1"/>
</dbReference>
<keyword evidence="4" id="KW-1003">Cell membrane</keyword>
<dbReference type="EMBL" id="CADCWM010001005">
    <property type="protein sequence ID" value="CAA9586757.1"/>
    <property type="molecule type" value="Genomic_DNA"/>
</dbReference>
<feature type="transmembrane region" description="Helical" evidence="11">
    <location>
        <begin position="310"/>
        <end position="329"/>
    </location>
</feature>
<dbReference type="Pfam" id="PF01554">
    <property type="entry name" value="MatE"/>
    <property type="match status" value="2"/>
</dbReference>
<feature type="transmembrane region" description="Helical" evidence="11">
    <location>
        <begin position="93"/>
        <end position="122"/>
    </location>
</feature>
<reference evidence="12" key="1">
    <citation type="submission" date="2020-02" db="EMBL/GenBank/DDBJ databases">
        <authorList>
            <person name="Meier V. D."/>
        </authorList>
    </citation>
    <scope>NUCLEOTIDE SEQUENCE</scope>
    <source>
        <strain evidence="12">AVDCRST_MAG88</strain>
    </source>
</reference>
<comment type="subcellular location">
    <subcellularLocation>
        <location evidence="1">Cell membrane</location>
        <topology evidence="1">Multi-pass membrane protein</topology>
    </subcellularLocation>
</comment>
<feature type="transmembrane region" description="Helical" evidence="11">
    <location>
        <begin position="211"/>
        <end position="230"/>
    </location>
</feature>
<organism evidence="12">
    <name type="scientific">uncultured Thermomicrobiales bacterium</name>
    <dbReference type="NCBI Taxonomy" id="1645740"/>
    <lineage>
        <taxon>Bacteria</taxon>
        <taxon>Pseudomonadati</taxon>
        <taxon>Thermomicrobiota</taxon>
        <taxon>Thermomicrobia</taxon>
        <taxon>Thermomicrobiales</taxon>
        <taxon>environmental samples</taxon>
    </lineage>
</organism>
<evidence type="ECO:0000256" key="9">
    <source>
        <dbReference type="ARBA" id="ARBA00031636"/>
    </source>
</evidence>
<evidence type="ECO:0000313" key="12">
    <source>
        <dbReference type="EMBL" id="CAA9586757.1"/>
    </source>
</evidence>
<evidence type="ECO:0000256" key="2">
    <source>
        <dbReference type="ARBA" id="ARBA00022448"/>
    </source>
</evidence>
<protein>
    <recommendedName>
        <fullName evidence="9">Multidrug-efflux transporter</fullName>
    </recommendedName>
</protein>
<evidence type="ECO:0000256" key="8">
    <source>
        <dbReference type="ARBA" id="ARBA00023136"/>
    </source>
</evidence>
<gene>
    <name evidence="12" type="ORF">AVDCRST_MAG88-4064</name>
</gene>
<dbReference type="NCBIfam" id="TIGR00797">
    <property type="entry name" value="matE"/>
    <property type="match status" value="1"/>
</dbReference>
<dbReference type="GO" id="GO:0042910">
    <property type="term" value="F:xenobiotic transmembrane transporter activity"/>
    <property type="evidence" value="ECO:0007669"/>
    <property type="project" value="InterPro"/>
</dbReference>
<dbReference type="PANTHER" id="PTHR43298:SF2">
    <property type="entry name" value="FMN_FAD EXPORTER YEEO-RELATED"/>
    <property type="match status" value="1"/>
</dbReference>
<keyword evidence="7" id="KW-0406">Ion transport</keyword>
<dbReference type="GO" id="GO:0015297">
    <property type="term" value="F:antiporter activity"/>
    <property type="evidence" value="ECO:0007669"/>
    <property type="project" value="UniProtKB-KW"/>
</dbReference>
<evidence type="ECO:0000256" key="1">
    <source>
        <dbReference type="ARBA" id="ARBA00004651"/>
    </source>
</evidence>
<evidence type="ECO:0000256" key="6">
    <source>
        <dbReference type="ARBA" id="ARBA00022989"/>
    </source>
</evidence>
<feature type="non-terminal residue" evidence="12">
    <location>
        <position position="418"/>
    </location>
</feature>
<keyword evidence="8 11" id="KW-0472">Membrane</keyword>
<feature type="transmembrane region" description="Helical" evidence="11">
    <location>
        <begin position="179"/>
        <end position="199"/>
    </location>
</feature>
<dbReference type="GO" id="GO:0005886">
    <property type="term" value="C:plasma membrane"/>
    <property type="evidence" value="ECO:0007669"/>
    <property type="project" value="UniProtKB-SubCell"/>
</dbReference>
<keyword evidence="5 11" id="KW-0812">Transmembrane</keyword>
<evidence type="ECO:0000256" key="3">
    <source>
        <dbReference type="ARBA" id="ARBA00022449"/>
    </source>
</evidence>
<sequence length="418" mass="43651">MKKQSANFAQGAPVPAPPVPGRAAGSAPLAEDLAEQAPDAAGPKPREAAAHILSGPVHRGVLRVALPSVATMLLQSTNSFLDRFFVGSLGPDALAAVTVSSSLMFALMAAAMAISVGTTALVARSVGEGQEEQAERATQQSLLLSAAVAVVVALPMWVLRRPLLSILGLQTETMGLAVAYLNLLLLGLPFLFTMLILNGAFRGLGDTTRPFWVSLGANIVHAVGNWLLIFGNLGFPRLGLPGGALALAISQAVSLLLYLYFLSRSPLRGALGRRGWGVDLDWSWRIARIGLPASAQQLIRVGSMLAFQGILARTAAGSAAVAAFGVGLVSESIAFMPGFGYSIAASAFVGQNLGARQVKRANAGAWAATWQALLVMSVMGVVFWTFAEPFARLFLHASEAAPGQQEEIARTIALTVAY</sequence>
<evidence type="ECO:0000256" key="4">
    <source>
        <dbReference type="ARBA" id="ARBA00022475"/>
    </source>
</evidence>
<feature type="transmembrane region" description="Helical" evidence="11">
    <location>
        <begin position="365"/>
        <end position="387"/>
    </location>
</feature>
<keyword evidence="6 11" id="KW-1133">Transmembrane helix</keyword>
<proteinExistence type="predicted"/>
<evidence type="ECO:0000256" key="7">
    <source>
        <dbReference type="ARBA" id="ARBA00023065"/>
    </source>
</evidence>
<dbReference type="InterPro" id="IPR048279">
    <property type="entry name" value="MdtK-like"/>
</dbReference>
<feature type="transmembrane region" description="Helical" evidence="11">
    <location>
        <begin position="142"/>
        <end position="159"/>
    </location>
</feature>
<feature type="transmembrane region" description="Helical" evidence="11">
    <location>
        <begin position="335"/>
        <end position="353"/>
    </location>
</feature>
<dbReference type="InterPro" id="IPR050222">
    <property type="entry name" value="MATE_MdtK"/>
</dbReference>
<accession>A0A6J4VRI7</accession>
<dbReference type="GO" id="GO:0006811">
    <property type="term" value="P:monoatomic ion transport"/>
    <property type="evidence" value="ECO:0007669"/>
    <property type="project" value="UniProtKB-KW"/>
</dbReference>
<dbReference type="InterPro" id="IPR002528">
    <property type="entry name" value="MATE_fam"/>
</dbReference>
<evidence type="ECO:0000256" key="11">
    <source>
        <dbReference type="SAM" id="Phobius"/>
    </source>
</evidence>
<keyword evidence="3" id="KW-0050">Antiport</keyword>
<evidence type="ECO:0000256" key="5">
    <source>
        <dbReference type="ARBA" id="ARBA00022692"/>
    </source>
</evidence>
<keyword evidence="2" id="KW-0813">Transport</keyword>
<dbReference type="AlphaFoldDB" id="A0A6J4VRI7"/>